<comment type="caution">
    <text evidence="2">The sequence shown here is derived from an EMBL/GenBank/DDBJ whole genome shotgun (WGS) entry which is preliminary data.</text>
</comment>
<dbReference type="InterPro" id="IPR012131">
    <property type="entry name" value="Hstdl_DH"/>
</dbReference>
<dbReference type="OrthoDB" id="1750324at2759"/>
<gene>
    <name evidence="2" type="ORF">Acr_24g0005360</name>
</gene>
<evidence type="ECO:0000313" key="2">
    <source>
        <dbReference type="EMBL" id="GFZ14346.1"/>
    </source>
</evidence>
<dbReference type="Gene3D" id="3.40.50.1980">
    <property type="entry name" value="Nitrogenase molybdenum iron protein domain"/>
    <property type="match status" value="1"/>
</dbReference>
<dbReference type="AlphaFoldDB" id="A0A7J0GU84"/>
<proteinExistence type="predicted"/>
<organism evidence="2 3">
    <name type="scientific">Actinidia rufa</name>
    <dbReference type="NCBI Taxonomy" id="165716"/>
    <lineage>
        <taxon>Eukaryota</taxon>
        <taxon>Viridiplantae</taxon>
        <taxon>Streptophyta</taxon>
        <taxon>Embryophyta</taxon>
        <taxon>Tracheophyta</taxon>
        <taxon>Spermatophyta</taxon>
        <taxon>Magnoliopsida</taxon>
        <taxon>eudicotyledons</taxon>
        <taxon>Gunneridae</taxon>
        <taxon>Pentapetalae</taxon>
        <taxon>asterids</taxon>
        <taxon>Ericales</taxon>
        <taxon>Actinidiaceae</taxon>
        <taxon>Actinidia</taxon>
    </lineage>
</organism>
<evidence type="ECO:0000256" key="1">
    <source>
        <dbReference type="ARBA" id="ARBA00023002"/>
    </source>
</evidence>
<dbReference type="Pfam" id="PF00815">
    <property type="entry name" value="Histidinol_dh"/>
    <property type="match status" value="1"/>
</dbReference>
<protein>
    <submittedName>
        <fullName evidence="2">Histidinol dehydrogenase</fullName>
    </submittedName>
</protein>
<dbReference type="PANTHER" id="PTHR21256">
    <property type="entry name" value="HISTIDINOL DEHYDROGENASE HDH"/>
    <property type="match status" value="1"/>
</dbReference>
<sequence length="78" mass="8813">MKSYRLSELTQAEVNNLKARPRINFSSIFNLVNPIVDDVHCRGDAAVKDYTAKFDKVELDKTVEIVGELPHPQVFAPL</sequence>
<dbReference type="GO" id="GO:0009570">
    <property type="term" value="C:chloroplast stroma"/>
    <property type="evidence" value="ECO:0007669"/>
    <property type="project" value="TreeGrafter"/>
</dbReference>
<dbReference type="GO" id="GO:0000105">
    <property type="term" value="P:L-histidine biosynthetic process"/>
    <property type="evidence" value="ECO:0007669"/>
    <property type="project" value="TreeGrafter"/>
</dbReference>
<reference evidence="2 3" key="1">
    <citation type="submission" date="2019-07" db="EMBL/GenBank/DDBJ databases">
        <title>De Novo Assembly of kiwifruit Actinidia rufa.</title>
        <authorList>
            <person name="Sugita-Konishi S."/>
            <person name="Sato K."/>
            <person name="Mori E."/>
            <person name="Abe Y."/>
            <person name="Kisaki G."/>
            <person name="Hamano K."/>
            <person name="Suezawa K."/>
            <person name="Otani M."/>
            <person name="Fukuda T."/>
            <person name="Manabe T."/>
            <person name="Gomi K."/>
            <person name="Tabuchi M."/>
            <person name="Akimitsu K."/>
            <person name="Kataoka I."/>
        </authorList>
    </citation>
    <scope>NUCLEOTIDE SEQUENCE [LARGE SCALE GENOMIC DNA]</scope>
    <source>
        <strain evidence="3">cv. Fuchu</strain>
    </source>
</reference>
<dbReference type="PANTHER" id="PTHR21256:SF2">
    <property type="entry name" value="HISTIDINE BIOSYNTHESIS TRIFUNCTIONAL PROTEIN"/>
    <property type="match status" value="1"/>
</dbReference>
<dbReference type="GO" id="GO:0004399">
    <property type="term" value="F:histidinol dehydrogenase activity"/>
    <property type="evidence" value="ECO:0007669"/>
    <property type="project" value="TreeGrafter"/>
</dbReference>
<dbReference type="EMBL" id="BJWL01000024">
    <property type="protein sequence ID" value="GFZ14346.1"/>
    <property type="molecule type" value="Genomic_DNA"/>
</dbReference>
<evidence type="ECO:0000313" key="3">
    <source>
        <dbReference type="Proteomes" id="UP000585474"/>
    </source>
</evidence>
<dbReference type="GO" id="GO:0051287">
    <property type="term" value="F:NAD binding"/>
    <property type="evidence" value="ECO:0007669"/>
    <property type="project" value="InterPro"/>
</dbReference>
<dbReference type="Proteomes" id="UP000585474">
    <property type="component" value="Unassembled WGS sequence"/>
</dbReference>
<dbReference type="GO" id="GO:0005829">
    <property type="term" value="C:cytosol"/>
    <property type="evidence" value="ECO:0007669"/>
    <property type="project" value="TreeGrafter"/>
</dbReference>
<keyword evidence="3" id="KW-1185">Reference proteome</keyword>
<keyword evidence="1" id="KW-0560">Oxidoreductase</keyword>
<name>A0A7J0GU84_9ERIC</name>
<accession>A0A7J0GU84</accession>
<dbReference type="GO" id="GO:0046872">
    <property type="term" value="F:metal ion binding"/>
    <property type="evidence" value="ECO:0007669"/>
    <property type="project" value="InterPro"/>
</dbReference>